<keyword evidence="1" id="KW-1133">Transmembrane helix</keyword>
<keyword evidence="1" id="KW-0812">Transmembrane</keyword>
<evidence type="ECO:0000313" key="2">
    <source>
        <dbReference type="EMBL" id="GGI12845.1"/>
    </source>
</evidence>
<feature type="transmembrane region" description="Helical" evidence="1">
    <location>
        <begin position="33"/>
        <end position="56"/>
    </location>
</feature>
<organism evidence="2 3">
    <name type="scientific">Gottfriedia solisilvae</name>
    <dbReference type="NCBI Taxonomy" id="1516104"/>
    <lineage>
        <taxon>Bacteria</taxon>
        <taxon>Bacillati</taxon>
        <taxon>Bacillota</taxon>
        <taxon>Bacilli</taxon>
        <taxon>Bacillales</taxon>
        <taxon>Bacillaceae</taxon>
        <taxon>Gottfriedia</taxon>
    </lineage>
</organism>
<keyword evidence="3" id="KW-1185">Reference proteome</keyword>
<dbReference type="Proteomes" id="UP000626244">
    <property type="component" value="Unassembled WGS sequence"/>
</dbReference>
<evidence type="ECO:0000313" key="3">
    <source>
        <dbReference type="Proteomes" id="UP000626244"/>
    </source>
</evidence>
<dbReference type="EMBL" id="BMHB01000001">
    <property type="protein sequence ID" value="GGI12845.1"/>
    <property type="molecule type" value="Genomic_DNA"/>
</dbReference>
<keyword evidence="1" id="KW-0472">Membrane</keyword>
<sequence>MILNVLFPLILFLLIIGIGYLLVKLFKRKINIFLKLLLVVIGTGVIAIYCFIWFIVSTWIADPQEMEIAVSLAEEYIIDTNRENVELKGSYFDDGGVFPFEYAANAKNTKDQTEFFIYFNDRSQRMEDSYVAKKWENELRKNIKGYIKQKLKKIDKIYIKFDESVGYVYQVDPNQPSSYKNYDATPSIDIEIPRKKKEDDIRLFNEILTFLQNEAKLTHAKLSVTYMKDGVLVENEIWEGSF</sequence>
<name>A0A8J3EV94_9BACI</name>
<evidence type="ECO:0000256" key="1">
    <source>
        <dbReference type="SAM" id="Phobius"/>
    </source>
</evidence>
<gene>
    <name evidence="2" type="ORF">GCM10007380_14950</name>
</gene>
<comment type="caution">
    <text evidence="2">The sequence shown here is derived from an EMBL/GenBank/DDBJ whole genome shotgun (WGS) entry which is preliminary data.</text>
</comment>
<reference evidence="3" key="1">
    <citation type="journal article" date="2019" name="Int. J. Syst. Evol. Microbiol.">
        <title>The Global Catalogue of Microorganisms (GCM) 10K type strain sequencing project: providing services to taxonomists for standard genome sequencing and annotation.</title>
        <authorList>
            <consortium name="The Broad Institute Genomics Platform"/>
            <consortium name="The Broad Institute Genome Sequencing Center for Infectious Disease"/>
            <person name="Wu L."/>
            <person name="Ma J."/>
        </authorList>
    </citation>
    <scope>NUCLEOTIDE SEQUENCE [LARGE SCALE GENOMIC DNA]</scope>
    <source>
        <strain evidence="3">CGMCC 1.14993</strain>
    </source>
</reference>
<feature type="transmembrane region" description="Helical" evidence="1">
    <location>
        <begin position="6"/>
        <end position="26"/>
    </location>
</feature>
<protein>
    <submittedName>
        <fullName evidence="2">Uncharacterized protein</fullName>
    </submittedName>
</protein>
<dbReference type="AlphaFoldDB" id="A0A8J3EV94"/>
<proteinExistence type="predicted"/>
<accession>A0A8J3EV94</accession>